<dbReference type="InterPro" id="IPR002110">
    <property type="entry name" value="Ankyrin_rpt"/>
</dbReference>
<dbReference type="PANTHER" id="PTHR24123">
    <property type="entry name" value="ANKYRIN REPEAT-CONTAINING"/>
    <property type="match status" value="1"/>
</dbReference>
<keyword evidence="5" id="KW-1185">Reference proteome</keyword>
<feature type="compositionally biased region" description="Low complexity" evidence="3">
    <location>
        <begin position="806"/>
        <end position="823"/>
    </location>
</feature>
<dbReference type="InterPro" id="IPR009003">
    <property type="entry name" value="Peptidase_S1_PA"/>
</dbReference>
<feature type="compositionally biased region" description="Polar residues" evidence="3">
    <location>
        <begin position="193"/>
        <end position="202"/>
    </location>
</feature>
<feature type="region of interest" description="Disordered" evidence="3">
    <location>
        <begin position="806"/>
        <end position="854"/>
    </location>
</feature>
<accession>A0A3E2GXT7</accession>
<dbReference type="PANTHER" id="PTHR24123:SF33">
    <property type="entry name" value="PROTEIN HOS4"/>
    <property type="match status" value="1"/>
</dbReference>
<dbReference type="EMBL" id="NCSJ02000295">
    <property type="protein sequence ID" value="RFU25929.1"/>
    <property type="molecule type" value="Genomic_DNA"/>
</dbReference>
<dbReference type="InterPro" id="IPR051165">
    <property type="entry name" value="Multifunctional_ANK_Repeat"/>
</dbReference>
<feature type="non-terminal residue" evidence="4">
    <location>
        <position position="854"/>
    </location>
</feature>
<feature type="compositionally biased region" description="Polar residues" evidence="3">
    <location>
        <begin position="824"/>
        <end position="836"/>
    </location>
</feature>
<proteinExistence type="predicted"/>
<name>A0A3E2GXT7_SCYLI</name>
<dbReference type="SMART" id="SM00248">
    <property type="entry name" value="ANK"/>
    <property type="match status" value="7"/>
</dbReference>
<evidence type="ECO:0000256" key="1">
    <source>
        <dbReference type="ARBA" id="ARBA00022737"/>
    </source>
</evidence>
<evidence type="ECO:0000313" key="5">
    <source>
        <dbReference type="Proteomes" id="UP000258309"/>
    </source>
</evidence>
<dbReference type="Gene3D" id="1.25.40.20">
    <property type="entry name" value="Ankyrin repeat-containing domain"/>
    <property type="match status" value="2"/>
</dbReference>
<dbReference type="SUPFAM" id="SSF48403">
    <property type="entry name" value="Ankyrin repeat"/>
    <property type="match status" value="1"/>
</dbReference>
<keyword evidence="2" id="KW-0040">ANK repeat</keyword>
<reference evidence="4 5" key="1">
    <citation type="submission" date="2018-05" db="EMBL/GenBank/DDBJ databases">
        <title>Draft genome sequence of Scytalidium lignicola DSM 105466, a ubiquitous saprotrophic fungus.</title>
        <authorList>
            <person name="Buettner E."/>
            <person name="Gebauer A.M."/>
            <person name="Hofrichter M."/>
            <person name="Liers C."/>
            <person name="Kellner H."/>
        </authorList>
    </citation>
    <scope>NUCLEOTIDE SEQUENCE [LARGE SCALE GENOMIC DNA]</scope>
    <source>
        <strain evidence="4 5">DSM 105466</strain>
    </source>
</reference>
<dbReference type="OrthoDB" id="409136at2759"/>
<feature type="region of interest" description="Disordered" evidence="3">
    <location>
        <begin position="182"/>
        <end position="207"/>
    </location>
</feature>
<gene>
    <name evidence="4" type="ORF">B7463_g10398</name>
</gene>
<dbReference type="STRING" id="5539.A0A3E2GXT7"/>
<evidence type="ECO:0000256" key="3">
    <source>
        <dbReference type="SAM" id="MobiDB-lite"/>
    </source>
</evidence>
<dbReference type="AlphaFoldDB" id="A0A3E2GXT7"/>
<dbReference type="Pfam" id="PF12796">
    <property type="entry name" value="Ank_2"/>
    <property type="match status" value="1"/>
</dbReference>
<feature type="region of interest" description="Disordered" evidence="3">
    <location>
        <begin position="96"/>
        <end position="128"/>
    </location>
</feature>
<dbReference type="InterPro" id="IPR036770">
    <property type="entry name" value="Ankyrin_rpt-contain_sf"/>
</dbReference>
<dbReference type="Proteomes" id="UP000258309">
    <property type="component" value="Unassembled WGS sequence"/>
</dbReference>
<keyword evidence="1" id="KW-0677">Repeat</keyword>
<dbReference type="SUPFAM" id="SSF50494">
    <property type="entry name" value="Trypsin-like serine proteases"/>
    <property type="match status" value="1"/>
</dbReference>
<sequence length="854" mass="94526">MTFCSDFDVVYLGESSGNSLDYEMASFKSTSLCGSEVSSQFFDRTATVGGIVAVDRKYYGLTVAHVCIGDAFPPETDLTTGRVEFYDEDDEVFCDDDDEKYDSPVESPGRIVGRASIPSTARPTPPRRTKEEKYYELMPAPPPPAPLGLVSSTLLRLRRERRERSSVSYNLDQDDVRYQLETATSGRPRRQSYYRQSTSIKSSGGYEDKIREASMPQKDGDDVIQVTPYITIAEGETLQVELPMGGIVLVNTSGQLRPARVEWVSSSHPLKEAKAELFDACDWALLEIDKPLVSVNEISFHKNSKPEFLFLSSPKKPISSNTKLLVIIRRGYLKGFSSGSTTSLNFGTSQTYQNFETIQLDENLEFGDSGSWVIDAETGSLYGIIIARSSFLMEEQVALPSLDQSLAIAAENGTLDLVQRLVKLGARIEAVDWQGNTALEIACGKGRKDIVLELLDHWNKYDPGPITSAATFGQLEIVNILLAIEPPLSSCYKALEKASEGRHVAVVKRLLGQLQSSNAGPLHAGVEPIQRANTISDLPPSFPIHKYSSGYYLFSLSRALDKASARGHQDIVQLLLETLDDPDADLEGSLIVASRYGRDQVVKQLLSASSRTHPVIELDLALRLTYSAIIRIDKGNFSGNKAVIQLLENVRGQLNGRHFSFSAVLERLLHSSPDRSAVEIITYLRELGADMDISCSRTESTILHKVFGYDPTLARLMMEKRADSWCESLHKGVEISDNTFVKFLISQGVDVNLPRDGRTILDTAIKKQNFSMVKYLSEHNAVTLKTSPDLEEIVRQMAAFWTEKGSSSSSSARSSSLLQHQSSTTVQNQTIKQKTYQPLRRPYDSGALPTKKGN</sequence>
<evidence type="ECO:0000256" key="2">
    <source>
        <dbReference type="ARBA" id="ARBA00023043"/>
    </source>
</evidence>
<comment type="caution">
    <text evidence="4">The sequence shown here is derived from an EMBL/GenBank/DDBJ whole genome shotgun (WGS) entry which is preliminary data.</text>
</comment>
<organism evidence="4 5">
    <name type="scientific">Scytalidium lignicola</name>
    <name type="common">Hyphomycete</name>
    <dbReference type="NCBI Taxonomy" id="5539"/>
    <lineage>
        <taxon>Eukaryota</taxon>
        <taxon>Fungi</taxon>
        <taxon>Dikarya</taxon>
        <taxon>Ascomycota</taxon>
        <taxon>Pezizomycotina</taxon>
        <taxon>Leotiomycetes</taxon>
        <taxon>Leotiomycetes incertae sedis</taxon>
        <taxon>Scytalidium</taxon>
    </lineage>
</organism>
<feature type="non-terminal residue" evidence="4">
    <location>
        <position position="1"/>
    </location>
</feature>
<protein>
    <submittedName>
        <fullName evidence="4">Uncharacterized protein</fullName>
    </submittedName>
</protein>
<evidence type="ECO:0000313" key="4">
    <source>
        <dbReference type="EMBL" id="RFU25929.1"/>
    </source>
</evidence>